<dbReference type="SUPFAM" id="SSF54373">
    <property type="entry name" value="FAD-linked reductases, C-terminal domain"/>
    <property type="match status" value="1"/>
</dbReference>
<evidence type="ECO:0000313" key="8">
    <source>
        <dbReference type="EMBL" id="EFJ03732.1"/>
    </source>
</evidence>
<accession>D8PQ85</accession>
<comment type="cofactor">
    <cofactor evidence="1 6">
        <name>FAD</name>
        <dbReference type="ChEBI" id="CHEBI:57692"/>
    </cofactor>
</comment>
<dbReference type="Proteomes" id="UP000007431">
    <property type="component" value="Unassembled WGS sequence"/>
</dbReference>
<name>D8PQ85_SCHCM</name>
<proteinExistence type="inferred from homology"/>
<dbReference type="Gene3D" id="3.40.50.720">
    <property type="entry name" value="NAD(P)-binding Rossmann-like Domain"/>
    <property type="match status" value="1"/>
</dbReference>
<keyword evidence="9" id="KW-1185">Reference proteome</keyword>
<sequence>MSVSPPHVVVCGSGIIGLTTAIRLLEAGYQVTVIAKDLPGDPLHPTYASSAAGAHHLSFADDEDLRQQAWDQRTFDVMMAEEIAEGDASAILRLRQVEYYATEGQTHIKFFEQLPDFRIHDKNELPPFAVHAVSFTSLTMDTGPYLAKLVRRLESLGGSLRRATLASLADATIICDQVSAVINCTALGSALLADVKDPGVHPLRGQVVVLNAPWCRAEGRTLQVGALSADGGEGGERTYIIPRRSGQVVIGGTREANDWRVHHHTQPRPETTEDIKRRALILYPELVPENRRILGKDAVPADLDDIVLRVVVGFRPARTGGTRLERGEDITYGPQGRRIPVVHNYGHSGAGWQSCWGCAEDAVDIIKQTV</sequence>
<dbReference type="GO" id="GO:0071949">
    <property type="term" value="F:FAD binding"/>
    <property type="evidence" value="ECO:0007669"/>
    <property type="project" value="InterPro"/>
</dbReference>
<evidence type="ECO:0000256" key="1">
    <source>
        <dbReference type="ARBA" id="ARBA00001974"/>
    </source>
</evidence>
<dbReference type="HOGENOM" id="CLU_034311_1_1_1"/>
<dbReference type="PANTHER" id="PTHR11530">
    <property type="entry name" value="D-AMINO ACID OXIDASE"/>
    <property type="match status" value="1"/>
</dbReference>
<dbReference type="PIRSF" id="PIRSF000189">
    <property type="entry name" value="D-aa_oxidase"/>
    <property type="match status" value="1"/>
</dbReference>
<dbReference type="InParanoid" id="D8PQ85"/>
<dbReference type="AlphaFoldDB" id="D8PQ85"/>
<keyword evidence="3" id="KW-0285">Flavoprotein</keyword>
<evidence type="ECO:0000256" key="3">
    <source>
        <dbReference type="ARBA" id="ARBA00022630"/>
    </source>
</evidence>
<dbReference type="GO" id="GO:0019478">
    <property type="term" value="P:D-amino acid catabolic process"/>
    <property type="evidence" value="ECO:0007669"/>
    <property type="project" value="TreeGrafter"/>
</dbReference>
<reference evidence="8 9" key="1">
    <citation type="journal article" date="2010" name="Nat. Biotechnol.">
        <title>Genome sequence of the model mushroom Schizophyllum commune.</title>
        <authorList>
            <person name="Ohm R.A."/>
            <person name="de Jong J.F."/>
            <person name="Lugones L.G."/>
            <person name="Aerts A."/>
            <person name="Kothe E."/>
            <person name="Stajich J.E."/>
            <person name="de Vries R.P."/>
            <person name="Record E."/>
            <person name="Levasseur A."/>
            <person name="Baker S.E."/>
            <person name="Bartholomew K.A."/>
            <person name="Coutinho P.M."/>
            <person name="Erdmann S."/>
            <person name="Fowler T.J."/>
            <person name="Gathman A.C."/>
            <person name="Lombard V."/>
            <person name="Henrissat B."/>
            <person name="Knabe N."/>
            <person name="Kuees U."/>
            <person name="Lilly W.W."/>
            <person name="Lindquist E."/>
            <person name="Lucas S."/>
            <person name="Magnuson J.K."/>
            <person name="Piumi F."/>
            <person name="Raudaskoski M."/>
            <person name="Salamov A."/>
            <person name="Schmutz J."/>
            <person name="Schwarze F.W.M.R."/>
            <person name="vanKuyk P.A."/>
            <person name="Horton J.S."/>
            <person name="Grigoriev I.V."/>
            <person name="Woesten H.A.B."/>
        </authorList>
    </citation>
    <scope>NUCLEOTIDE SEQUENCE [LARGE SCALE GENOMIC DNA]</scope>
    <source>
        <strain evidence="9">H4-8 / FGSC 9210</strain>
    </source>
</reference>
<keyword evidence="4 6" id="KW-0274">FAD</keyword>
<protein>
    <recommendedName>
        <fullName evidence="7">FAD dependent oxidoreductase domain-containing protein</fullName>
    </recommendedName>
</protein>
<evidence type="ECO:0000256" key="2">
    <source>
        <dbReference type="ARBA" id="ARBA00006730"/>
    </source>
</evidence>
<dbReference type="eggNOG" id="KOG3923">
    <property type="taxonomic scope" value="Eukaryota"/>
</dbReference>
<dbReference type="InterPro" id="IPR006076">
    <property type="entry name" value="FAD-dep_OxRdtase"/>
</dbReference>
<dbReference type="SUPFAM" id="SSF51971">
    <property type="entry name" value="Nucleotide-binding domain"/>
    <property type="match status" value="1"/>
</dbReference>
<organism evidence="9">
    <name type="scientific">Schizophyllum commune (strain H4-8 / FGSC 9210)</name>
    <name type="common">Split gill fungus</name>
    <dbReference type="NCBI Taxonomy" id="578458"/>
    <lineage>
        <taxon>Eukaryota</taxon>
        <taxon>Fungi</taxon>
        <taxon>Dikarya</taxon>
        <taxon>Basidiomycota</taxon>
        <taxon>Agaricomycotina</taxon>
        <taxon>Agaricomycetes</taxon>
        <taxon>Agaricomycetidae</taxon>
        <taxon>Agaricales</taxon>
        <taxon>Schizophyllaceae</taxon>
        <taxon>Schizophyllum</taxon>
    </lineage>
</organism>
<evidence type="ECO:0000256" key="5">
    <source>
        <dbReference type="ARBA" id="ARBA00023002"/>
    </source>
</evidence>
<dbReference type="EMBL" id="GL377302">
    <property type="protein sequence ID" value="EFJ03732.1"/>
    <property type="molecule type" value="Genomic_DNA"/>
</dbReference>
<dbReference type="InterPro" id="IPR023209">
    <property type="entry name" value="DAO"/>
</dbReference>
<dbReference type="FunCoup" id="D8PQ85">
    <property type="interactions" value="54"/>
</dbReference>
<feature type="binding site" evidence="6">
    <location>
        <position position="315"/>
    </location>
    <ligand>
        <name>D-dopa</name>
        <dbReference type="ChEBI" id="CHEBI:149689"/>
    </ligand>
</feature>
<evidence type="ECO:0000256" key="6">
    <source>
        <dbReference type="PIRSR" id="PIRSR000189-1"/>
    </source>
</evidence>
<feature type="domain" description="FAD dependent oxidoreductase" evidence="7">
    <location>
        <begin position="7"/>
        <end position="364"/>
    </location>
</feature>
<feature type="binding site" evidence="6">
    <location>
        <position position="239"/>
    </location>
    <ligand>
        <name>D-dopa</name>
        <dbReference type="ChEBI" id="CHEBI:149689"/>
    </ligand>
</feature>
<dbReference type="GO" id="GO:0005737">
    <property type="term" value="C:cytoplasm"/>
    <property type="evidence" value="ECO:0007669"/>
    <property type="project" value="TreeGrafter"/>
</dbReference>
<dbReference type="PROSITE" id="PS00677">
    <property type="entry name" value="DAO"/>
    <property type="match status" value="1"/>
</dbReference>
<dbReference type="Pfam" id="PF01266">
    <property type="entry name" value="DAO"/>
    <property type="match status" value="1"/>
</dbReference>
<evidence type="ECO:0000259" key="7">
    <source>
        <dbReference type="Pfam" id="PF01266"/>
    </source>
</evidence>
<evidence type="ECO:0000313" key="9">
    <source>
        <dbReference type="Proteomes" id="UP000007431"/>
    </source>
</evidence>
<dbReference type="OMA" id="VTVCHNY"/>
<gene>
    <name evidence="8" type="ORF">SCHCODRAFT_49915</name>
</gene>
<feature type="binding site" evidence="6">
    <location>
        <position position="349"/>
    </location>
    <ligand>
        <name>D-dopa</name>
        <dbReference type="ChEBI" id="CHEBI:149689"/>
    </ligand>
</feature>
<dbReference type="STRING" id="578458.D8PQ85"/>
<dbReference type="InterPro" id="IPR006181">
    <property type="entry name" value="D-amino_acid_oxidase_CS"/>
</dbReference>
<evidence type="ECO:0000256" key="4">
    <source>
        <dbReference type="ARBA" id="ARBA00022827"/>
    </source>
</evidence>
<comment type="similarity">
    <text evidence="2">Belongs to the DAMOX/DASOX family.</text>
</comment>
<dbReference type="PANTHER" id="PTHR11530:SF11">
    <property type="entry name" value="D-ASPARTATE OXIDASE"/>
    <property type="match status" value="1"/>
</dbReference>
<dbReference type="GO" id="GO:0003884">
    <property type="term" value="F:D-amino-acid oxidase activity"/>
    <property type="evidence" value="ECO:0007669"/>
    <property type="project" value="InterPro"/>
</dbReference>
<feature type="binding site" evidence="6">
    <location>
        <position position="185"/>
    </location>
    <ligand>
        <name>FAD</name>
        <dbReference type="ChEBI" id="CHEBI:57692"/>
    </ligand>
</feature>
<dbReference type="Gene3D" id="3.30.9.10">
    <property type="entry name" value="D-Amino Acid Oxidase, subunit A, domain 2"/>
    <property type="match status" value="1"/>
</dbReference>
<dbReference type="VEuPathDB" id="FungiDB:SCHCODRAFT_02611538"/>
<keyword evidence="5" id="KW-0560">Oxidoreductase</keyword>